<protein>
    <submittedName>
        <fullName evidence="1">Uncharacterized protein</fullName>
    </submittedName>
</protein>
<comment type="caution">
    <text evidence="1">The sequence shown here is derived from an EMBL/GenBank/DDBJ whole genome shotgun (WGS) entry which is preliminary data.</text>
</comment>
<organism evidence="1 2">
    <name type="scientific">Nitrobacter winogradskyi</name>
    <name type="common">Nitrobacter agilis</name>
    <dbReference type="NCBI Taxonomy" id="913"/>
    <lineage>
        <taxon>Bacteria</taxon>
        <taxon>Pseudomonadati</taxon>
        <taxon>Pseudomonadota</taxon>
        <taxon>Alphaproteobacteria</taxon>
        <taxon>Hyphomicrobiales</taxon>
        <taxon>Nitrobacteraceae</taxon>
        <taxon>Nitrobacter</taxon>
    </lineage>
</organism>
<evidence type="ECO:0000313" key="1">
    <source>
        <dbReference type="EMBL" id="MCP1999289.1"/>
    </source>
</evidence>
<evidence type="ECO:0000313" key="2">
    <source>
        <dbReference type="Proteomes" id="UP001205486"/>
    </source>
</evidence>
<accession>A0ACC6AHQ0</accession>
<gene>
    <name evidence="1" type="ORF">J2S34_001737</name>
</gene>
<proteinExistence type="predicted"/>
<sequence length="173" mass="19287">MRRQTATSGINPAGSSRNLRLDPLSLPVSFAANDSRADGGIRQIELHRERVTLHRAVRGMKMTISVRVSEFIGVTLRDTSHGRALVLLHRDPSLAIPLLVTEDAGECAAAWQTWSEVLALPQLADDTREPAPRRRRRNAIRDRRPAFLVRRRCGHSLNPAAIHRGEGEIIARD</sequence>
<reference evidence="1" key="1">
    <citation type="submission" date="2022-03" db="EMBL/GenBank/DDBJ databases">
        <title>Interactions between chemoautotrophic and heterotrophic bacteria.</title>
        <authorList>
            <person name="Santoro A."/>
        </authorList>
    </citation>
    <scope>NUCLEOTIDE SEQUENCE</scope>
    <source>
        <strain evidence="1">Nb-106</strain>
    </source>
</reference>
<dbReference type="EMBL" id="JALJZS010000002">
    <property type="protein sequence ID" value="MCP1999289.1"/>
    <property type="molecule type" value="Genomic_DNA"/>
</dbReference>
<name>A0ACC6AHQ0_NITWI</name>
<dbReference type="Proteomes" id="UP001205486">
    <property type="component" value="Unassembled WGS sequence"/>
</dbReference>
<keyword evidence="2" id="KW-1185">Reference proteome</keyword>